<protein>
    <submittedName>
        <fullName evidence="2">GNAT family N-acetyltransferase</fullName>
    </submittedName>
</protein>
<dbReference type="CDD" id="cd04301">
    <property type="entry name" value="NAT_SF"/>
    <property type="match status" value="1"/>
</dbReference>
<dbReference type="EMBL" id="JADEWZ010000053">
    <property type="protein sequence ID" value="MBE9118613.1"/>
    <property type="molecule type" value="Genomic_DNA"/>
</dbReference>
<feature type="domain" description="N-acetyltransferase" evidence="1">
    <location>
        <begin position="8"/>
        <end position="130"/>
    </location>
</feature>
<dbReference type="Proteomes" id="UP000654482">
    <property type="component" value="Unassembled WGS sequence"/>
</dbReference>
<dbReference type="Gene3D" id="3.40.630.30">
    <property type="match status" value="1"/>
</dbReference>
<evidence type="ECO:0000313" key="3">
    <source>
        <dbReference type="Proteomes" id="UP000654482"/>
    </source>
</evidence>
<dbReference type="AlphaFoldDB" id="A0A8J7E050"/>
<comment type="caution">
    <text evidence="2">The sequence shown here is derived from an EMBL/GenBank/DDBJ whole genome shotgun (WGS) entry which is preliminary data.</text>
</comment>
<gene>
    <name evidence="2" type="ORF">IQ249_22240</name>
</gene>
<dbReference type="InterPro" id="IPR016181">
    <property type="entry name" value="Acyl_CoA_acyltransferase"/>
</dbReference>
<sequence>MPNLPPECHLRRATAQDIWSIRKLVFGAKLDPTQVRWEQFWIVECNGEIVGCGQLRTFEDAQELGSLVIARSRRNQGLGSILCRKLIQEATQPLYLECLGGGLVEFYRRFGFVPVAWEDIPRSLKSKFGVSNLAKTFLRVPVTFMAYSVSE</sequence>
<keyword evidence="3" id="KW-1185">Reference proteome</keyword>
<dbReference type="SUPFAM" id="SSF55729">
    <property type="entry name" value="Acyl-CoA N-acyltransferases (Nat)"/>
    <property type="match status" value="1"/>
</dbReference>
<evidence type="ECO:0000259" key="1">
    <source>
        <dbReference type="PROSITE" id="PS51186"/>
    </source>
</evidence>
<proteinExistence type="predicted"/>
<evidence type="ECO:0000313" key="2">
    <source>
        <dbReference type="EMBL" id="MBE9118613.1"/>
    </source>
</evidence>
<name>A0A8J7E050_9CYAN</name>
<dbReference type="GO" id="GO:0016747">
    <property type="term" value="F:acyltransferase activity, transferring groups other than amino-acyl groups"/>
    <property type="evidence" value="ECO:0007669"/>
    <property type="project" value="InterPro"/>
</dbReference>
<dbReference type="PROSITE" id="PS51186">
    <property type="entry name" value="GNAT"/>
    <property type="match status" value="1"/>
</dbReference>
<reference evidence="2" key="1">
    <citation type="submission" date="2020-10" db="EMBL/GenBank/DDBJ databases">
        <authorList>
            <person name="Castelo-Branco R."/>
            <person name="Eusebio N."/>
            <person name="Adriana R."/>
            <person name="Vieira A."/>
            <person name="Brugerolle De Fraissinette N."/>
            <person name="Rezende De Castro R."/>
            <person name="Schneider M.P."/>
            <person name="Vasconcelos V."/>
            <person name="Leao P.N."/>
        </authorList>
    </citation>
    <scope>NUCLEOTIDE SEQUENCE</scope>
    <source>
        <strain evidence="2">LEGE 07157</strain>
    </source>
</reference>
<accession>A0A8J7E050</accession>
<dbReference type="RefSeq" id="WP_194031695.1">
    <property type="nucleotide sequence ID" value="NZ_JADEWZ010000053.1"/>
</dbReference>
<dbReference type="Pfam" id="PF13508">
    <property type="entry name" value="Acetyltransf_7"/>
    <property type="match status" value="1"/>
</dbReference>
<dbReference type="InterPro" id="IPR000182">
    <property type="entry name" value="GNAT_dom"/>
</dbReference>
<organism evidence="2 3">
    <name type="scientific">Lusitaniella coriacea LEGE 07157</name>
    <dbReference type="NCBI Taxonomy" id="945747"/>
    <lineage>
        <taxon>Bacteria</taxon>
        <taxon>Bacillati</taxon>
        <taxon>Cyanobacteriota</taxon>
        <taxon>Cyanophyceae</taxon>
        <taxon>Spirulinales</taxon>
        <taxon>Lusitaniellaceae</taxon>
        <taxon>Lusitaniella</taxon>
    </lineage>
</organism>